<dbReference type="Proteomes" id="UP000004853">
    <property type="component" value="Unassembled WGS sequence"/>
</dbReference>
<dbReference type="EMBL" id="AFRQ01000115">
    <property type="protein sequence ID" value="EGP43614.1"/>
    <property type="molecule type" value="Genomic_DNA"/>
</dbReference>
<organism evidence="1 2">
    <name type="scientific">Achromobacter insuavis AXX-A</name>
    <dbReference type="NCBI Taxonomy" id="1003200"/>
    <lineage>
        <taxon>Bacteria</taxon>
        <taxon>Pseudomonadati</taxon>
        <taxon>Pseudomonadota</taxon>
        <taxon>Betaproteobacteria</taxon>
        <taxon>Burkholderiales</taxon>
        <taxon>Alcaligenaceae</taxon>
        <taxon>Achromobacter</taxon>
    </lineage>
</organism>
<accession>F7T7W4</accession>
<dbReference type="HOGENOM" id="CLU_611966_0_0_4"/>
<dbReference type="Gene3D" id="3.40.50.2000">
    <property type="entry name" value="Glycogen Phosphorylase B"/>
    <property type="match status" value="1"/>
</dbReference>
<dbReference type="PATRIC" id="fig|1003200.3.peg.5005"/>
<evidence type="ECO:0000313" key="1">
    <source>
        <dbReference type="EMBL" id="EGP43614.1"/>
    </source>
</evidence>
<dbReference type="AlphaFoldDB" id="F7T7W4"/>
<comment type="caution">
    <text evidence="1">The sequence shown here is derived from an EMBL/GenBank/DDBJ whole genome shotgun (WGS) entry which is preliminary data.</text>
</comment>
<evidence type="ECO:0000313" key="2">
    <source>
        <dbReference type="Proteomes" id="UP000004853"/>
    </source>
</evidence>
<protein>
    <submittedName>
        <fullName evidence="1">Uncharacterized protein</fullName>
    </submittedName>
</protein>
<dbReference type="OrthoDB" id="9797795at2"/>
<proteinExistence type="predicted"/>
<name>F7T7W4_9BURK</name>
<sequence>MRNATAAPHCDAIHAAHIARVTVETLVGRPLSHANTPFIDACLRNLGMLADRLDDVRPELAVPHDAQAADLARQLRAVALAPGQDAIHACGHYIRESFGLYAGLMRVDRPRTEAPADPLHGMRPRAIVVTIGPGLGIGDEIKLRPLLQRLERHFALPADAMHVFSYCPAIWRTLQGDWQTGDLGSQPMAAFDRLTVLRGANPVAGQVLMVFCNFLRRNGLRTMLPYEDWHDVLDISVGSGEISIHRHGQRSEMHWCGMDLDHPCLSRALHRMGRYVLPRGEAPLSVAAPSPARQPWTRGMPFRILISPFTSKRSPHTAHDWAECVAAMARALPGKRPVRCTVLPGLTAECRSHAQDIASLVSYRLNGRGHAELARPDGLLLTADNAMSYVTGELARSDLLLGIDTYTAHLAAETGTPSIALCLEHNPRFWAPPPGRSGSTSRPGRTV</sequence>
<dbReference type="RefSeq" id="WP_006395027.1">
    <property type="nucleotide sequence ID" value="NZ_GL982453.1"/>
</dbReference>
<gene>
    <name evidence="1" type="ORF">AXXA_25290</name>
</gene>
<dbReference type="SUPFAM" id="SSF53756">
    <property type="entry name" value="UDP-Glycosyltransferase/glycogen phosphorylase"/>
    <property type="match status" value="1"/>
</dbReference>
<reference evidence="1 2" key="1">
    <citation type="submission" date="2011-06" db="EMBL/GenBank/DDBJ databases">
        <authorList>
            <person name="Bador J."/>
            <person name="Amoureux L."/>
            <person name="Neuwirth C."/>
        </authorList>
    </citation>
    <scope>NUCLEOTIDE SEQUENCE [LARGE SCALE GENOMIC DNA]</scope>
    <source>
        <strain evidence="1 2">AXX-A</strain>
    </source>
</reference>